<protein>
    <recommendedName>
        <fullName evidence="9">POTRA domain-containing protein</fullName>
    </recommendedName>
</protein>
<reference evidence="10" key="1">
    <citation type="submission" date="2020-02" db="EMBL/GenBank/DDBJ databases">
        <authorList>
            <person name="Meier V. D."/>
        </authorList>
    </citation>
    <scope>NUCLEOTIDE SEQUENCE</scope>
    <source>
        <strain evidence="10">AVDCRST_MAG34</strain>
    </source>
</reference>
<dbReference type="PANTHER" id="PTHR37820">
    <property type="entry name" value="CELL DIVISION PROTEIN DIVIB"/>
    <property type="match status" value="1"/>
</dbReference>
<dbReference type="InterPro" id="IPR050487">
    <property type="entry name" value="FtsQ_DivIB"/>
</dbReference>
<dbReference type="InterPro" id="IPR005548">
    <property type="entry name" value="Cell_div_FtsQ/DivIB_C"/>
</dbReference>
<dbReference type="PANTHER" id="PTHR37820:SF1">
    <property type="entry name" value="CELL DIVISION PROTEIN FTSQ"/>
    <property type="match status" value="1"/>
</dbReference>
<evidence type="ECO:0000256" key="5">
    <source>
        <dbReference type="ARBA" id="ARBA00022989"/>
    </source>
</evidence>
<keyword evidence="6 8" id="KW-0472">Membrane</keyword>
<dbReference type="InterPro" id="IPR013685">
    <property type="entry name" value="POTRA_FtsQ_type"/>
</dbReference>
<gene>
    <name evidence="10" type="ORF">AVDCRST_MAG34-867</name>
</gene>
<dbReference type="GO" id="GO:0005886">
    <property type="term" value="C:plasma membrane"/>
    <property type="evidence" value="ECO:0007669"/>
    <property type="project" value="TreeGrafter"/>
</dbReference>
<dbReference type="InterPro" id="IPR034746">
    <property type="entry name" value="POTRA"/>
</dbReference>
<keyword evidence="7" id="KW-0131">Cell cycle</keyword>
<evidence type="ECO:0000256" key="2">
    <source>
        <dbReference type="ARBA" id="ARBA00022475"/>
    </source>
</evidence>
<name>A0A6J4LN85_9ACTN</name>
<evidence type="ECO:0000256" key="3">
    <source>
        <dbReference type="ARBA" id="ARBA00022618"/>
    </source>
</evidence>
<dbReference type="EMBL" id="CADCUI010000014">
    <property type="protein sequence ID" value="CAA9336920.1"/>
    <property type="molecule type" value="Genomic_DNA"/>
</dbReference>
<accession>A0A6J4LN85</accession>
<evidence type="ECO:0000259" key="9">
    <source>
        <dbReference type="PROSITE" id="PS51779"/>
    </source>
</evidence>
<dbReference type="PROSITE" id="PS51779">
    <property type="entry name" value="POTRA"/>
    <property type="match status" value="1"/>
</dbReference>
<comment type="subcellular location">
    <subcellularLocation>
        <location evidence="1">Membrane</location>
    </subcellularLocation>
</comment>
<dbReference type="Pfam" id="PF03799">
    <property type="entry name" value="FtsQ_DivIB_C"/>
    <property type="match status" value="1"/>
</dbReference>
<evidence type="ECO:0000313" key="10">
    <source>
        <dbReference type="EMBL" id="CAA9336920.1"/>
    </source>
</evidence>
<keyword evidence="2" id="KW-1003">Cell membrane</keyword>
<evidence type="ECO:0000256" key="4">
    <source>
        <dbReference type="ARBA" id="ARBA00022692"/>
    </source>
</evidence>
<evidence type="ECO:0000256" key="8">
    <source>
        <dbReference type="SAM" id="Phobius"/>
    </source>
</evidence>
<keyword evidence="5 8" id="KW-1133">Transmembrane helix</keyword>
<evidence type="ECO:0000256" key="6">
    <source>
        <dbReference type="ARBA" id="ARBA00023136"/>
    </source>
</evidence>
<dbReference type="Pfam" id="PF08478">
    <property type="entry name" value="POTRA_1"/>
    <property type="match status" value="1"/>
</dbReference>
<evidence type="ECO:0000256" key="7">
    <source>
        <dbReference type="ARBA" id="ARBA00023306"/>
    </source>
</evidence>
<sequence>MKVRARSATAVPQREAAGGNEVFHRHRRARRRRLVRRLLIAVAALAVVLGVLWLVFFSSVLAVTGADVRGVSVLGEQEVRTAAQVPEGVPLATVDLEAIRARVEDLAPVRSAEVSRSWPDQVRIDVTERTALAFVAWNGGWRGFDEAGVLFRDYDRMPTDMPQVRVRSTTPVEALAESAAIVGSLPTTLLRRVQYVEVGSIDDITLLLRNGARVRWGSADQSTDKAAVLEVLLRQPAEVYDVTAPGRPTISR</sequence>
<dbReference type="GO" id="GO:0051301">
    <property type="term" value="P:cell division"/>
    <property type="evidence" value="ECO:0007669"/>
    <property type="project" value="UniProtKB-KW"/>
</dbReference>
<proteinExistence type="predicted"/>
<keyword evidence="3" id="KW-0132">Cell division</keyword>
<dbReference type="AlphaFoldDB" id="A0A6J4LN85"/>
<dbReference type="Gene3D" id="3.10.20.310">
    <property type="entry name" value="membrane protein fhac"/>
    <property type="match status" value="1"/>
</dbReference>
<organism evidence="10">
    <name type="scientific">uncultured Nocardioidaceae bacterium</name>
    <dbReference type="NCBI Taxonomy" id="253824"/>
    <lineage>
        <taxon>Bacteria</taxon>
        <taxon>Bacillati</taxon>
        <taxon>Actinomycetota</taxon>
        <taxon>Actinomycetes</taxon>
        <taxon>Propionibacteriales</taxon>
        <taxon>Nocardioidaceae</taxon>
        <taxon>environmental samples</taxon>
    </lineage>
</organism>
<feature type="transmembrane region" description="Helical" evidence="8">
    <location>
        <begin position="34"/>
        <end position="56"/>
    </location>
</feature>
<keyword evidence="4 8" id="KW-0812">Transmembrane</keyword>
<feature type="domain" description="POTRA" evidence="9">
    <location>
        <begin position="61"/>
        <end position="129"/>
    </location>
</feature>
<evidence type="ECO:0000256" key="1">
    <source>
        <dbReference type="ARBA" id="ARBA00004370"/>
    </source>
</evidence>